<evidence type="ECO:0000313" key="3">
    <source>
        <dbReference type="RefSeq" id="XP_026278158.1"/>
    </source>
</evidence>
<organism evidence="2 3">
    <name type="scientific">Frankliniella occidentalis</name>
    <name type="common">Western flower thrips</name>
    <name type="synonym">Euthrips occidentalis</name>
    <dbReference type="NCBI Taxonomy" id="133901"/>
    <lineage>
        <taxon>Eukaryota</taxon>
        <taxon>Metazoa</taxon>
        <taxon>Ecdysozoa</taxon>
        <taxon>Arthropoda</taxon>
        <taxon>Hexapoda</taxon>
        <taxon>Insecta</taxon>
        <taxon>Pterygota</taxon>
        <taxon>Neoptera</taxon>
        <taxon>Paraneoptera</taxon>
        <taxon>Thysanoptera</taxon>
        <taxon>Terebrantia</taxon>
        <taxon>Thripoidea</taxon>
        <taxon>Thripidae</taxon>
        <taxon>Frankliniella</taxon>
    </lineage>
</organism>
<evidence type="ECO:0000256" key="1">
    <source>
        <dbReference type="SAM" id="Phobius"/>
    </source>
</evidence>
<evidence type="ECO:0000313" key="2">
    <source>
        <dbReference type="Proteomes" id="UP000504606"/>
    </source>
</evidence>
<sequence>MFYFWIRRQVRKVMAPIPVQKAQFYTSFFTYAYILTGWTIFGSAVYIIFGEKKKSGGSMFGKVGEEDYVNPGFYYGRIFRADNMKIYSTQGFSLSKDGEYKYSEDDELNVDKDSKEFFGEEE</sequence>
<keyword evidence="1" id="KW-1133">Transmembrane helix</keyword>
<dbReference type="AlphaFoldDB" id="A0A6J1SBU9"/>
<reference evidence="3 4" key="1">
    <citation type="submission" date="2025-04" db="UniProtKB">
        <authorList>
            <consortium name="RefSeq"/>
        </authorList>
    </citation>
    <scope>IDENTIFICATION</scope>
    <source>
        <tissue evidence="3 4">Whole organism</tissue>
    </source>
</reference>
<feature type="transmembrane region" description="Helical" evidence="1">
    <location>
        <begin position="28"/>
        <end position="49"/>
    </location>
</feature>
<dbReference type="OrthoDB" id="6354412at2759"/>
<keyword evidence="1" id="KW-0812">Transmembrane</keyword>
<name>A0A6J1SBU9_FRAOC</name>
<proteinExistence type="predicted"/>
<dbReference type="RefSeq" id="XP_052121289.1">
    <property type="nucleotide sequence ID" value="XM_052265329.1"/>
</dbReference>
<gene>
    <name evidence="3 4" type="primary">LOC113206339</name>
</gene>
<dbReference type="KEGG" id="foc:113206339"/>
<dbReference type="RefSeq" id="XP_026278158.1">
    <property type="nucleotide sequence ID" value="XM_026422373.2"/>
</dbReference>
<keyword evidence="1" id="KW-0472">Membrane</keyword>
<keyword evidence="2" id="KW-1185">Reference proteome</keyword>
<accession>A0A6J1SBU9</accession>
<evidence type="ECO:0000313" key="4">
    <source>
        <dbReference type="RefSeq" id="XP_052121289.1"/>
    </source>
</evidence>
<protein>
    <submittedName>
        <fullName evidence="3 4">Uncharacterized protein LOC113206339</fullName>
    </submittedName>
</protein>
<dbReference type="Proteomes" id="UP000504606">
    <property type="component" value="Unplaced"/>
</dbReference>
<dbReference type="GeneID" id="113206339"/>